<dbReference type="InterPro" id="IPR013785">
    <property type="entry name" value="Aldolase_TIM"/>
</dbReference>
<dbReference type="GO" id="GO:0006207">
    <property type="term" value="P:'de novo' pyrimidine nucleobase biosynthetic process"/>
    <property type="evidence" value="ECO:0007669"/>
    <property type="project" value="TreeGrafter"/>
</dbReference>
<evidence type="ECO:0000256" key="5">
    <source>
        <dbReference type="ARBA" id="ARBA00023002"/>
    </source>
</evidence>
<protein>
    <submittedName>
        <fullName evidence="7">Dihydroorotate dehydrogenase</fullName>
    </submittedName>
</protein>
<dbReference type="RefSeq" id="XP_001025568.1">
    <property type="nucleotide sequence ID" value="XM_001025568.3"/>
</dbReference>
<evidence type="ECO:0000256" key="2">
    <source>
        <dbReference type="ARBA" id="ARBA00004725"/>
    </source>
</evidence>
<evidence type="ECO:0000259" key="6">
    <source>
        <dbReference type="Pfam" id="PF01180"/>
    </source>
</evidence>
<dbReference type="InParanoid" id="Q24CB5"/>
<dbReference type="HOGENOM" id="CLU_712697_0_0_1"/>
<dbReference type="Pfam" id="PF01180">
    <property type="entry name" value="DHO_dh"/>
    <property type="match status" value="1"/>
</dbReference>
<dbReference type="EMBL" id="GG662372">
    <property type="protein sequence ID" value="EAS05323.1"/>
    <property type="molecule type" value="Genomic_DNA"/>
</dbReference>
<dbReference type="PANTHER" id="PTHR48109">
    <property type="entry name" value="DIHYDROOROTATE DEHYDROGENASE (QUINONE), MITOCHONDRIAL-RELATED"/>
    <property type="match status" value="1"/>
</dbReference>
<dbReference type="FunCoup" id="Q24CB5">
    <property type="interactions" value="295"/>
</dbReference>
<dbReference type="GO" id="GO:0009220">
    <property type="term" value="P:pyrimidine ribonucleotide biosynthetic process"/>
    <property type="evidence" value="ECO:0007669"/>
    <property type="project" value="TreeGrafter"/>
</dbReference>
<name>Q24CB5_TETTS</name>
<evidence type="ECO:0000256" key="4">
    <source>
        <dbReference type="ARBA" id="ARBA00022643"/>
    </source>
</evidence>
<dbReference type="KEGG" id="tet:TTHERM_00695570"/>
<proteinExistence type="predicted"/>
<dbReference type="eggNOG" id="KOG1436">
    <property type="taxonomic scope" value="Eukaryota"/>
</dbReference>
<accession>Q24CB5</accession>
<evidence type="ECO:0000313" key="7">
    <source>
        <dbReference type="EMBL" id="EAS05323.1"/>
    </source>
</evidence>
<comment type="pathway">
    <text evidence="2">Pyrimidine metabolism; UMP biosynthesis via de novo pathway.</text>
</comment>
<keyword evidence="8" id="KW-1185">Reference proteome</keyword>
<organism evidence="7 8">
    <name type="scientific">Tetrahymena thermophila (strain SB210)</name>
    <dbReference type="NCBI Taxonomy" id="312017"/>
    <lineage>
        <taxon>Eukaryota</taxon>
        <taxon>Sar</taxon>
        <taxon>Alveolata</taxon>
        <taxon>Ciliophora</taxon>
        <taxon>Intramacronucleata</taxon>
        <taxon>Oligohymenophorea</taxon>
        <taxon>Hymenostomatida</taxon>
        <taxon>Tetrahymenina</taxon>
        <taxon>Tetrahymenidae</taxon>
        <taxon>Tetrahymena</taxon>
    </lineage>
</organism>
<dbReference type="AlphaFoldDB" id="Q24CB5"/>
<keyword evidence="5" id="KW-0560">Oxidoreductase</keyword>
<feature type="domain" description="Dihydroorotate dehydrogenase catalytic" evidence="6">
    <location>
        <begin position="73"/>
        <end position="371"/>
    </location>
</feature>
<dbReference type="OMA" id="MPSEEIY"/>
<evidence type="ECO:0000313" key="8">
    <source>
        <dbReference type="Proteomes" id="UP000009168"/>
    </source>
</evidence>
<evidence type="ECO:0000256" key="1">
    <source>
        <dbReference type="ARBA" id="ARBA00001917"/>
    </source>
</evidence>
<evidence type="ECO:0000256" key="3">
    <source>
        <dbReference type="ARBA" id="ARBA00022630"/>
    </source>
</evidence>
<dbReference type="GeneID" id="7835957"/>
<dbReference type="SUPFAM" id="SSF51395">
    <property type="entry name" value="FMN-linked oxidoreductases"/>
    <property type="match status" value="1"/>
</dbReference>
<gene>
    <name evidence="7" type="ORF">TTHERM_00695570</name>
</gene>
<dbReference type="PANTHER" id="PTHR48109:SF4">
    <property type="entry name" value="DIHYDROOROTATE DEHYDROGENASE (QUINONE), MITOCHONDRIAL"/>
    <property type="match status" value="1"/>
</dbReference>
<keyword evidence="3" id="KW-0285">Flavoprotein</keyword>
<comment type="cofactor">
    <cofactor evidence="1">
        <name>FMN</name>
        <dbReference type="ChEBI" id="CHEBI:58210"/>
    </cofactor>
</comment>
<dbReference type="Proteomes" id="UP000009168">
    <property type="component" value="Unassembled WGS sequence"/>
</dbReference>
<dbReference type="STRING" id="312017.Q24CB5"/>
<sequence>MLKTLGALTLTGTGYYLNQKYRIAPSFNFDFYNLFYQFVQKVYSTELAYSVTQQLMRMELFYQIDRDQYTKNLCGEISGIFLPNIIGLEEGNDLSGKQLESLFDIGFGFVEIGPLSQNSVFQEQEMQTQQVDENILIGKSILGSFKKRNFEQSYKYPVGVNIQVSQEIKEMTPFLAQKEYEQGCTELIDISDYLVINFTNSQNIKHLLEPIKLKELLDGVKQKRQYEIAVNALIQHENQIIQKEKKQFGVIYADDIYGFSRINSEAFVPKIYIKLDEKEHQLPKLIDIAQNYKKIGIEGLIIRTENISTISKIASLTQGEIPLIVATSVKDGEDVIKKIKKGAWAIQISEDYKNKGPRFVQDLMDDVKQELDKINVKNITQLRGVDIF</sequence>
<dbReference type="Gene3D" id="3.20.20.70">
    <property type="entry name" value="Aldolase class I"/>
    <property type="match status" value="1"/>
</dbReference>
<keyword evidence="4" id="KW-0288">FMN</keyword>
<dbReference type="OrthoDB" id="297540at2759"/>
<dbReference type="SMR" id="Q24CB5"/>
<dbReference type="InterPro" id="IPR005720">
    <property type="entry name" value="Dihydroorotate_DH_cat"/>
</dbReference>
<dbReference type="GO" id="GO:0004152">
    <property type="term" value="F:dihydroorotate dehydrogenase activity"/>
    <property type="evidence" value="ECO:0007669"/>
    <property type="project" value="TreeGrafter"/>
</dbReference>
<dbReference type="InterPro" id="IPR050074">
    <property type="entry name" value="DHO_dehydrogenase"/>
</dbReference>
<reference evidence="8" key="1">
    <citation type="journal article" date="2006" name="PLoS Biol.">
        <title>Macronuclear genome sequence of the ciliate Tetrahymena thermophila, a model eukaryote.</title>
        <authorList>
            <person name="Eisen J.A."/>
            <person name="Coyne R.S."/>
            <person name="Wu M."/>
            <person name="Wu D."/>
            <person name="Thiagarajan M."/>
            <person name="Wortman J.R."/>
            <person name="Badger J.H."/>
            <person name="Ren Q."/>
            <person name="Amedeo P."/>
            <person name="Jones K.M."/>
            <person name="Tallon L.J."/>
            <person name="Delcher A.L."/>
            <person name="Salzberg S.L."/>
            <person name="Silva J.C."/>
            <person name="Haas B.J."/>
            <person name="Majoros W.H."/>
            <person name="Farzad M."/>
            <person name="Carlton J.M."/>
            <person name="Smith R.K. Jr."/>
            <person name="Garg J."/>
            <person name="Pearlman R.E."/>
            <person name="Karrer K.M."/>
            <person name="Sun L."/>
            <person name="Manning G."/>
            <person name="Elde N.C."/>
            <person name="Turkewitz A.P."/>
            <person name="Asai D.J."/>
            <person name="Wilkes D.E."/>
            <person name="Wang Y."/>
            <person name="Cai H."/>
            <person name="Collins K."/>
            <person name="Stewart B.A."/>
            <person name="Lee S.R."/>
            <person name="Wilamowska K."/>
            <person name="Weinberg Z."/>
            <person name="Ruzzo W.L."/>
            <person name="Wloga D."/>
            <person name="Gaertig J."/>
            <person name="Frankel J."/>
            <person name="Tsao C.-C."/>
            <person name="Gorovsky M.A."/>
            <person name="Keeling P.J."/>
            <person name="Waller R.F."/>
            <person name="Patron N.J."/>
            <person name="Cherry J.M."/>
            <person name="Stover N.A."/>
            <person name="Krieger C.J."/>
            <person name="del Toro C."/>
            <person name="Ryder H.F."/>
            <person name="Williamson S.C."/>
            <person name="Barbeau R.A."/>
            <person name="Hamilton E.P."/>
            <person name="Orias E."/>
        </authorList>
    </citation>
    <scope>NUCLEOTIDE SEQUENCE [LARGE SCALE GENOMIC DNA]</scope>
    <source>
        <strain evidence="8">SB210</strain>
    </source>
</reference>
<dbReference type="GO" id="GO:0005743">
    <property type="term" value="C:mitochondrial inner membrane"/>
    <property type="evidence" value="ECO:0007669"/>
    <property type="project" value="TreeGrafter"/>
</dbReference>